<dbReference type="Proteomes" id="UP000294508">
    <property type="component" value="Unassembled WGS sequence"/>
</dbReference>
<accession>A0A4R2H1F8</accession>
<keyword evidence="3" id="KW-1185">Reference proteome</keyword>
<evidence type="ECO:0000313" key="3">
    <source>
        <dbReference type="Proteomes" id="UP000294508"/>
    </source>
</evidence>
<reference evidence="2 3" key="1">
    <citation type="journal article" date="2015" name="Stand. Genomic Sci.">
        <title>Genomic Encyclopedia of Bacterial and Archaeal Type Strains, Phase III: the genomes of soil and plant-associated and newly described type strains.</title>
        <authorList>
            <person name="Whitman W.B."/>
            <person name="Woyke T."/>
            <person name="Klenk H.P."/>
            <person name="Zhou Y."/>
            <person name="Lilburn T.G."/>
            <person name="Beck B.J."/>
            <person name="De Vos P."/>
            <person name="Vandamme P."/>
            <person name="Eisen J.A."/>
            <person name="Garrity G."/>
            <person name="Hugenholtz P."/>
            <person name="Kyrpides N.C."/>
        </authorList>
    </citation>
    <scope>NUCLEOTIDE SEQUENCE [LARGE SCALE GENOMIC DNA]</scope>
    <source>
        <strain evidence="2 3">VKM Ac-2572</strain>
    </source>
</reference>
<dbReference type="RefSeq" id="WP_132215450.1">
    <property type="nucleotide sequence ID" value="NZ_SLWN01000020.1"/>
</dbReference>
<keyword evidence="1" id="KW-0472">Membrane</keyword>
<dbReference type="EMBL" id="SLWN01000020">
    <property type="protein sequence ID" value="TCO16624.1"/>
    <property type="molecule type" value="Genomic_DNA"/>
</dbReference>
<sequence>MTVDYRAQTAALADAYRKTMLEGDTQLHGRGERAILQALVASSAESAAHWVRTRVGDGGDVAKPLDDLVPDLQKGNRVGQGLKAVRSALLKQAKDLVFWTFLGGTKPILIGAAVSFVVGAFGFALDAGASVGAVLIPALVGGGAVIGALVRGLQQAPAVVNSIGTAAGSLYNSAESVGASAERIFREHSLPAVTALYGDAGPAGRTPVVGQLRGLAKTVVGIAYGLLTGCALVFVFGLASAWDAYSTPEQLPSTCIPAPPVITCPGR</sequence>
<feature type="transmembrane region" description="Helical" evidence="1">
    <location>
        <begin position="96"/>
        <end position="123"/>
    </location>
</feature>
<feature type="transmembrane region" description="Helical" evidence="1">
    <location>
        <begin position="129"/>
        <end position="150"/>
    </location>
</feature>
<comment type="caution">
    <text evidence="2">The sequence shown here is derived from an EMBL/GenBank/DDBJ whole genome shotgun (WGS) entry which is preliminary data.</text>
</comment>
<protein>
    <submittedName>
        <fullName evidence="2">Uncharacterized protein</fullName>
    </submittedName>
</protein>
<name>A0A4R2H1F8_9ACTN</name>
<organism evidence="2 3">
    <name type="scientific">Kribbella steppae</name>
    <dbReference type="NCBI Taxonomy" id="2512223"/>
    <lineage>
        <taxon>Bacteria</taxon>
        <taxon>Bacillati</taxon>
        <taxon>Actinomycetota</taxon>
        <taxon>Actinomycetes</taxon>
        <taxon>Propionibacteriales</taxon>
        <taxon>Kribbellaceae</taxon>
        <taxon>Kribbella</taxon>
    </lineage>
</organism>
<gene>
    <name evidence="2" type="ORF">EV652_120118</name>
</gene>
<proteinExistence type="predicted"/>
<feature type="transmembrane region" description="Helical" evidence="1">
    <location>
        <begin position="221"/>
        <end position="242"/>
    </location>
</feature>
<keyword evidence="1" id="KW-0812">Transmembrane</keyword>
<evidence type="ECO:0000313" key="2">
    <source>
        <dbReference type="EMBL" id="TCO16624.1"/>
    </source>
</evidence>
<evidence type="ECO:0000256" key="1">
    <source>
        <dbReference type="SAM" id="Phobius"/>
    </source>
</evidence>
<dbReference type="OrthoDB" id="9826056at2"/>
<keyword evidence="1" id="KW-1133">Transmembrane helix</keyword>
<dbReference type="AlphaFoldDB" id="A0A4R2H1F8"/>